<gene>
    <name evidence="1" type="ORF">P5673_006569</name>
</gene>
<comment type="caution">
    <text evidence="1">The sequence shown here is derived from an EMBL/GenBank/DDBJ whole genome shotgun (WGS) entry which is preliminary data.</text>
</comment>
<sequence>MTVSGVDTEVELFLARSSIFSFHFNVLDMDICPTHRSSLDICRRRGLARCLIPGQLSKHVRKFRITGRGIRICSECRITLGEHVVADYQDPQLIALPESIYEPFLAVSSSGVIERTLQCNEEETISSSLDAFNFLLKAVISDSCSHPQAEKKKLKKRGEWAEWKSFKPSPSASLTKNIILYQQQLCILH</sequence>
<reference evidence="1" key="2">
    <citation type="journal article" date="2023" name="Science">
        <title>Genomic signatures of disease resistance in endangered staghorn corals.</title>
        <authorList>
            <person name="Vollmer S.V."/>
            <person name="Selwyn J.D."/>
            <person name="Despard B.A."/>
            <person name="Roesel C.L."/>
        </authorList>
    </citation>
    <scope>NUCLEOTIDE SEQUENCE</scope>
    <source>
        <strain evidence="1">K2</strain>
    </source>
</reference>
<proteinExistence type="predicted"/>
<accession>A0AAD9QX17</accession>
<protein>
    <submittedName>
        <fullName evidence="1">Uncharacterized protein</fullName>
    </submittedName>
</protein>
<evidence type="ECO:0000313" key="1">
    <source>
        <dbReference type="EMBL" id="KAK2568626.1"/>
    </source>
</evidence>
<reference evidence="1" key="1">
    <citation type="journal article" date="2023" name="G3 (Bethesda)">
        <title>Whole genome assembly and annotation of the endangered Caribbean coral Acropora cervicornis.</title>
        <authorList>
            <person name="Selwyn J.D."/>
            <person name="Vollmer S.V."/>
        </authorList>
    </citation>
    <scope>NUCLEOTIDE SEQUENCE</scope>
    <source>
        <strain evidence="1">K2</strain>
    </source>
</reference>
<dbReference type="EMBL" id="JARQWQ010000011">
    <property type="protein sequence ID" value="KAK2568626.1"/>
    <property type="molecule type" value="Genomic_DNA"/>
</dbReference>
<keyword evidence="2" id="KW-1185">Reference proteome</keyword>
<name>A0AAD9QX17_ACRCE</name>
<dbReference type="AlphaFoldDB" id="A0AAD9QX17"/>
<organism evidence="1 2">
    <name type="scientific">Acropora cervicornis</name>
    <name type="common">Staghorn coral</name>
    <dbReference type="NCBI Taxonomy" id="6130"/>
    <lineage>
        <taxon>Eukaryota</taxon>
        <taxon>Metazoa</taxon>
        <taxon>Cnidaria</taxon>
        <taxon>Anthozoa</taxon>
        <taxon>Hexacorallia</taxon>
        <taxon>Scleractinia</taxon>
        <taxon>Astrocoeniina</taxon>
        <taxon>Acroporidae</taxon>
        <taxon>Acropora</taxon>
    </lineage>
</organism>
<evidence type="ECO:0000313" key="2">
    <source>
        <dbReference type="Proteomes" id="UP001249851"/>
    </source>
</evidence>
<dbReference type="Proteomes" id="UP001249851">
    <property type="component" value="Unassembled WGS sequence"/>
</dbReference>